<evidence type="ECO:0000313" key="1">
    <source>
        <dbReference type="EMBL" id="MFC4133115.1"/>
    </source>
</evidence>
<proteinExistence type="predicted"/>
<evidence type="ECO:0000313" key="2">
    <source>
        <dbReference type="Proteomes" id="UP001595816"/>
    </source>
</evidence>
<dbReference type="EMBL" id="JBHSAY010000009">
    <property type="protein sequence ID" value="MFC4133115.1"/>
    <property type="molecule type" value="Genomic_DNA"/>
</dbReference>
<accession>A0ABV8LS50</accession>
<name>A0ABV8LS50_9ACTN</name>
<organism evidence="1 2">
    <name type="scientific">Hamadaea flava</name>
    <dbReference type="NCBI Taxonomy" id="1742688"/>
    <lineage>
        <taxon>Bacteria</taxon>
        <taxon>Bacillati</taxon>
        <taxon>Actinomycetota</taxon>
        <taxon>Actinomycetes</taxon>
        <taxon>Micromonosporales</taxon>
        <taxon>Micromonosporaceae</taxon>
        <taxon>Hamadaea</taxon>
    </lineage>
</organism>
<comment type="caution">
    <text evidence="1">The sequence shown here is derived from an EMBL/GenBank/DDBJ whole genome shotgun (WGS) entry which is preliminary data.</text>
</comment>
<reference evidence="2" key="1">
    <citation type="journal article" date="2019" name="Int. J. Syst. Evol. Microbiol.">
        <title>The Global Catalogue of Microorganisms (GCM) 10K type strain sequencing project: providing services to taxonomists for standard genome sequencing and annotation.</title>
        <authorList>
            <consortium name="The Broad Institute Genomics Platform"/>
            <consortium name="The Broad Institute Genome Sequencing Center for Infectious Disease"/>
            <person name="Wu L."/>
            <person name="Ma J."/>
        </authorList>
    </citation>
    <scope>NUCLEOTIDE SEQUENCE [LARGE SCALE GENOMIC DNA]</scope>
    <source>
        <strain evidence="2">CGMCC 4.7289</strain>
    </source>
</reference>
<dbReference type="Proteomes" id="UP001595816">
    <property type="component" value="Unassembled WGS sequence"/>
</dbReference>
<protein>
    <submittedName>
        <fullName evidence="1">Uncharacterized protein</fullName>
    </submittedName>
</protein>
<sequence length="253" mass="28497">MENQFYRRRWSEPRGDEFDEWGRSVWYFEVDGEGWPVRQVEVYDHGPVLRYGPSHAEDQYGGLGQASLDGSHDDWSAYVITRETFERAWNLAAGSTVFGDRATVAIAIGEPVSVGLRVVDMWAAGERLTTTDNVAYVPSLCHYLRLAVIQVDQRQIPPCPFPGLTPEEIFRRLESDETGFREQYWFMQWSETLDGVSCYAYLDDDLVVVFALRDGRCGPQGSGRVFVVSIPPKQFVATLLEAIGAIRSGSNGP</sequence>
<keyword evidence="2" id="KW-1185">Reference proteome</keyword>
<gene>
    <name evidence="1" type="ORF">ACFOZ4_21090</name>
</gene>
<dbReference type="RefSeq" id="WP_253751705.1">
    <property type="nucleotide sequence ID" value="NZ_JAMZDZ010000001.1"/>
</dbReference>